<gene>
    <name evidence="3" type="ORF">KALB_5164</name>
</gene>
<keyword evidence="2" id="KW-1133">Transmembrane helix</keyword>
<dbReference type="AlphaFoldDB" id="W5WD64"/>
<proteinExistence type="predicted"/>
<protein>
    <submittedName>
        <fullName evidence="3">Uncharacterized protein</fullName>
    </submittedName>
</protein>
<evidence type="ECO:0000313" key="3">
    <source>
        <dbReference type="EMBL" id="AHH98526.1"/>
    </source>
</evidence>
<keyword evidence="2" id="KW-0812">Transmembrane</keyword>
<feature type="transmembrane region" description="Helical" evidence="2">
    <location>
        <begin position="110"/>
        <end position="131"/>
    </location>
</feature>
<feature type="transmembrane region" description="Helical" evidence="2">
    <location>
        <begin position="152"/>
        <end position="171"/>
    </location>
</feature>
<reference evidence="3 4" key="1">
    <citation type="journal article" date="2014" name="BMC Genomics">
        <title>Complete genome sequence of producer of the glycopeptide antibiotic Aculeximycin Kutzneria albida DSM 43870T, a representative of minor genus of Pseudonocardiaceae.</title>
        <authorList>
            <person name="Rebets Y."/>
            <person name="Tokovenko B."/>
            <person name="Lushchyk I."/>
            <person name="Ruckert C."/>
            <person name="Zaburannyi N."/>
            <person name="Bechthold A."/>
            <person name="Kalinowski J."/>
            <person name="Luzhetskyy A."/>
        </authorList>
    </citation>
    <scope>NUCLEOTIDE SEQUENCE [LARGE SCALE GENOMIC DNA]</scope>
    <source>
        <strain evidence="3">DSM 43870</strain>
    </source>
</reference>
<organism evidence="3 4">
    <name type="scientific">Kutzneria albida DSM 43870</name>
    <dbReference type="NCBI Taxonomy" id="1449976"/>
    <lineage>
        <taxon>Bacteria</taxon>
        <taxon>Bacillati</taxon>
        <taxon>Actinomycetota</taxon>
        <taxon>Actinomycetes</taxon>
        <taxon>Pseudonocardiales</taxon>
        <taxon>Pseudonocardiaceae</taxon>
        <taxon>Kutzneria</taxon>
    </lineage>
</organism>
<dbReference type="Pfam" id="PF18895">
    <property type="entry name" value="T4SS_pilin"/>
    <property type="match status" value="1"/>
</dbReference>
<keyword evidence="4" id="KW-1185">Reference proteome</keyword>
<dbReference type="eggNOG" id="ENOG50338MW">
    <property type="taxonomic scope" value="Bacteria"/>
</dbReference>
<dbReference type="PATRIC" id="fig|1449976.3.peg.5184"/>
<evidence type="ECO:0000256" key="1">
    <source>
        <dbReference type="SAM" id="MobiDB-lite"/>
    </source>
</evidence>
<dbReference type="EMBL" id="CP007155">
    <property type="protein sequence ID" value="AHH98526.1"/>
    <property type="molecule type" value="Genomic_DNA"/>
</dbReference>
<feature type="region of interest" description="Disordered" evidence="1">
    <location>
        <begin position="1"/>
        <end position="32"/>
    </location>
</feature>
<evidence type="ECO:0000313" key="4">
    <source>
        <dbReference type="Proteomes" id="UP000019225"/>
    </source>
</evidence>
<sequence>MRLTPHPHDTSRPQTAPTTPHGHTDTAGAPACTHTRTPAVERASHRRAEGRPVVCVQAAGRRRRLPLITGSIVVAVVLTASVAHAETVHVLLAGDPKAEIIKVFDNIRNWVMGLLASIATVFLTIGALRYLASGGDVGEVEKGKSALKNAGWGYGLAALAPVIVEILKAIVGA</sequence>
<name>W5WD64_9PSEU</name>
<dbReference type="KEGG" id="kal:KALB_5164"/>
<evidence type="ECO:0000256" key="2">
    <source>
        <dbReference type="SAM" id="Phobius"/>
    </source>
</evidence>
<dbReference type="InterPro" id="IPR043993">
    <property type="entry name" value="T4SS_pilin"/>
</dbReference>
<feature type="compositionally biased region" description="Basic and acidic residues" evidence="1">
    <location>
        <begin position="1"/>
        <end position="11"/>
    </location>
</feature>
<dbReference type="Proteomes" id="UP000019225">
    <property type="component" value="Chromosome"/>
</dbReference>
<dbReference type="HOGENOM" id="CLU_134413_0_0_11"/>
<accession>W5WD64</accession>
<keyword evidence="2" id="KW-0472">Membrane</keyword>